<feature type="transmembrane region" description="Helical" evidence="2">
    <location>
        <begin position="291"/>
        <end position="308"/>
    </location>
</feature>
<evidence type="ECO:0008006" key="5">
    <source>
        <dbReference type="Google" id="ProtNLM"/>
    </source>
</evidence>
<dbReference type="RefSeq" id="WP_182662363.1">
    <property type="nucleotide sequence ID" value="NZ_VKHS01000151.1"/>
</dbReference>
<sequence length="418" mass="42209">MITTPADPVRVLMDRHRELCEQAVHPLEIAAVLEARGLTDRGAARYRHRDVFSLAEELYARVPRADAEAVAGAVPPPVTTPRGIPARARPAALWRAAGPLLPLAVTLAAVLAAVRPPEPVRPPIPLLLPLAGGLALLAGWAVLRRDLPGRAGRAGLVAACAAAAPLAPDVLPGLFPGLLPAQAPDPARAAVGAAVIAWGLAVSVWTLRAFAAGARRAVVGSRTLEDFRSATRPRLAAALALPALALGAPLLAAALRPGTAPPPSALLPAAATAFALHLALLVAAHGRPRRAVGALLALPAVAAAWWAALPAVRPTGPLAPYLPGVPLPGAAPVPDSPAGALIGVVTGAAVAVALLLPAVPAACCRAAVHRIPAFPARRDPEQPSAAPAAPVTRPPGRAAGSSPPPAEPPAPPTRREQP</sequence>
<dbReference type="AlphaFoldDB" id="A0A7W3XWD7"/>
<gene>
    <name evidence="3" type="ORF">FOE67_09045</name>
</gene>
<proteinExistence type="predicted"/>
<evidence type="ECO:0000256" key="2">
    <source>
        <dbReference type="SAM" id="Phobius"/>
    </source>
</evidence>
<feature type="region of interest" description="Disordered" evidence="1">
    <location>
        <begin position="375"/>
        <end position="418"/>
    </location>
</feature>
<feature type="transmembrane region" description="Helical" evidence="2">
    <location>
        <begin position="195"/>
        <end position="214"/>
    </location>
</feature>
<keyword evidence="2" id="KW-1133">Transmembrane helix</keyword>
<feature type="transmembrane region" description="Helical" evidence="2">
    <location>
        <begin position="126"/>
        <end position="143"/>
    </location>
</feature>
<keyword evidence="2" id="KW-0472">Membrane</keyword>
<protein>
    <recommendedName>
        <fullName evidence="5">Integral membrane protein</fullName>
    </recommendedName>
</protein>
<feature type="transmembrane region" description="Helical" evidence="2">
    <location>
        <begin position="265"/>
        <end position="284"/>
    </location>
</feature>
<evidence type="ECO:0000256" key="1">
    <source>
        <dbReference type="SAM" id="MobiDB-lite"/>
    </source>
</evidence>
<dbReference type="Proteomes" id="UP000530234">
    <property type="component" value="Unassembled WGS sequence"/>
</dbReference>
<feature type="transmembrane region" description="Helical" evidence="2">
    <location>
        <begin position="340"/>
        <end position="368"/>
    </location>
</feature>
<feature type="transmembrane region" description="Helical" evidence="2">
    <location>
        <begin position="235"/>
        <end position="253"/>
    </location>
</feature>
<keyword evidence="2" id="KW-0812">Transmembrane</keyword>
<evidence type="ECO:0000313" key="4">
    <source>
        <dbReference type="Proteomes" id="UP000530234"/>
    </source>
</evidence>
<reference evidence="4" key="1">
    <citation type="submission" date="2019-10" db="EMBL/GenBank/DDBJ databases">
        <title>Streptomyces sp. nov., a novel actinobacterium isolated from alkaline environment.</title>
        <authorList>
            <person name="Golinska P."/>
        </authorList>
    </citation>
    <scope>NUCLEOTIDE SEQUENCE [LARGE SCALE GENOMIC DNA]</scope>
    <source>
        <strain evidence="4">DSM 42108</strain>
    </source>
</reference>
<accession>A0A7W3XWD7</accession>
<dbReference type="EMBL" id="VKHS01000151">
    <property type="protein sequence ID" value="MBB0229656.1"/>
    <property type="molecule type" value="Genomic_DNA"/>
</dbReference>
<organism evidence="3 4">
    <name type="scientific">Streptomyces calidiresistens</name>
    <dbReference type="NCBI Taxonomy" id="1485586"/>
    <lineage>
        <taxon>Bacteria</taxon>
        <taxon>Bacillati</taxon>
        <taxon>Actinomycetota</taxon>
        <taxon>Actinomycetes</taxon>
        <taxon>Kitasatosporales</taxon>
        <taxon>Streptomycetaceae</taxon>
        <taxon>Streptomyces</taxon>
    </lineage>
</organism>
<feature type="transmembrane region" description="Helical" evidence="2">
    <location>
        <begin position="92"/>
        <end position="114"/>
    </location>
</feature>
<evidence type="ECO:0000313" key="3">
    <source>
        <dbReference type="EMBL" id="MBB0229656.1"/>
    </source>
</evidence>
<feature type="transmembrane region" description="Helical" evidence="2">
    <location>
        <begin position="155"/>
        <end position="175"/>
    </location>
</feature>
<name>A0A7W3XWD7_9ACTN</name>
<feature type="compositionally biased region" description="Pro residues" evidence="1">
    <location>
        <begin position="402"/>
        <end position="412"/>
    </location>
</feature>
<keyword evidence="4" id="KW-1185">Reference proteome</keyword>
<comment type="caution">
    <text evidence="3">The sequence shown here is derived from an EMBL/GenBank/DDBJ whole genome shotgun (WGS) entry which is preliminary data.</text>
</comment>